<dbReference type="NCBIfam" id="TIGR01766">
    <property type="entry name" value="IS200/IS605 family accessory protein TnpB-like domain"/>
    <property type="match status" value="1"/>
</dbReference>
<evidence type="ECO:0000259" key="6">
    <source>
        <dbReference type="Pfam" id="PF07282"/>
    </source>
</evidence>
<keyword evidence="3" id="KW-0238">DNA-binding</keyword>
<dbReference type="Proteomes" id="UP000001024">
    <property type="component" value="Chromosome"/>
</dbReference>
<sequence>MFQNHKIMDLEVRTRLDDNRNLREVRIIPLGSGYNVGIVYSKEISDISDLNPKRILGIDMGVRNIVTIGNNMSEEGIAVKGGVLRSINQYFNKELSKLKSVSDRQNDGKGNTRRIKNLYAVRNGKIKDIMHKLSRAIIRYALSMNVDTIVIGHSQGWKHTPDMGKKNNQNFVQIPFNILIEQIRYKGQEAGINVIVLDESYTSVCSFIDNESIEKHETYMGKRIKRGIFRSHKGILIHADLNALYNTIKKAISEAFADGIEGIGLYPRSLSIREMITSKGLR</sequence>
<keyword evidence="2" id="KW-0815">Transposition</keyword>
<evidence type="ECO:0000256" key="1">
    <source>
        <dbReference type="ARBA" id="ARBA00008761"/>
    </source>
</evidence>
<dbReference type="GO" id="GO:0006310">
    <property type="term" value="P:DNA recombination"/>
    <property type="evidence" value="ECO:0007669"/>
    <property type="project" value="UniProtKB-KW"/>
</dbReference>
<dbReference type="EnsemblBacteria" id="CAC11178">
    <property type="protein sequence ID" value="CAC11178"/>
    <property type="gene ID" value="CAC11178"/>
</dbReference>
<dbReference type="InterPro" id="IPR001959">
    <property type="entry name" value="Transposase"/>
</dbReference>
<reference evidence="7 8" key="1">
    <citation type="journal article" date="2000" name="Nature">
        <title>The genome sequence of the thermoacidophilic scavenger Thermoplasma acidophilum.</title>
        <authorList>
            <person name="Ruepp A."/>
            <person name="Graml W."/>
            <person name="Santos-Martinez M.L."/>
            <person name="Koretke K.K."/>
            <person name="Volker C."/>
            <person name="Mewes H.W."/>
            <person name="Frishman D."/>
            <person name="Stocker S."/>
            <person name="Lupas A.N."/>
            <person name="Baumeister W."/>
        </authorList>
    </citation>
    <scope>NUCLEOTIDE SEQUENCE [LARGE SCALE GENOMIC DNA]</scope>
    <source>
        <strain evidence="8">ATCC 25905 / DSM 1728 / JCM 9062 / NBRC 15155 / AMRC-C165</strain>
    </source>
</reference>
<evidence type="ECO:0000256" key="2">
    <source>
        <dbReference type="ARBA" id="ARBA00022578"/>
    </source>
</evidence>
<keyword evidence="8" id="KW-1185">Reference proteome</keyword>
<evidence type="ECO:0008006" key="9">
    <source>
        <dbReference type="Google" id="ProtNLM"/>
    </source>
</evidence>
<dbReference type="STRING" id="273075.gene:9571245"/>
<feature type="domain" description="Probable transposase IS891/IS1136/IS1341" evidence="5">
    <location>
        <begin position="49"/>
        <end position="154"/>
    </location>
</feature>
<evidence type="ECO:0000313" key="8">
    <source>
        <dbReference type="Proteomes" id="UP000001024"/>
    </source>
</evidence>
<protein>
    <recommendedName>
        <fullName evidence="9">Transposase</fullName>
    </recommendedName>
</protein>
<dbReference type="GO" id="GO:0003677">
    <property type="term" value="F:DNA binding"/>
    <property type="evidence" value="ECO:0007669"/>
    <property type="project" value="UniProtKB-KW"/>
</dbReference>
<evidence type="ECO:0000256" key="4">
    <source>
        <dbReference type="ARBA" id="ARBA00023172"/>
    </source>
</evidence>
<dbReference type="InterPro" id="IPR010095">
    <property type="entry name" value="Cas12f1-like_TNB"/>
</dbReference>
<dbReference type="Pfam" id="PF01385">
    <property type="entry name" value="OrfB_IS605"/>
    <property type="match status" value="1"/>
</dbReference>
<dbReference type="InParanoid" id="Q9HM40"/>
<dbReference type="Pfam" id="PF07282">
    <property type="entry name" value="Cas12f1-like_TNB"/>
    <property type="match status" value="1"/>
</dbReference>
<evidence type="ECO:0000313" key="7">
    <source>
        <dbReference type="EMBL" id="CAC11178.1"/>
    </source>
</evidence>
<gene>
    <name evidence="7" type="ordered locus">Ta0029</name>
</gene>
<dbReference type="HOGENOM" id="CLU_032903_16_0_2"/>
<feature type="domain" description="Cas12f1-like TNB" evidence="6">
    <location>
        <begin position="176"/>
        <end position="246"/>
    </location>
</feature>
<proteinExistence type="inferred from homology"/>
<evidence type="ECO:0000259" key="5">
    <source>
        <dbReference type="Pfam" id="PF01385"/>
    </source>
</evidence>
<dbReference type="PaxDb" id="273075-Ta0029"/>
<organism evidence="7 8">
    <name type="scientific">Thermoplasma acidophilum (strain ATCC 25905 / DSM 1728 / JCM 9062 / NBRC 15155 / AMRC-C165)</name>
    <dbReference type="NCBI Taxonomy" id="273075"/>
    <lineage>
        <taxon>Archaea</taxon>
        <taxon>Methanobacteriati</taxon>
        <taxon>Thermoplasmatota</taxon>
        <taxon>Thermoplasmata</taxon>
        <taxon>Thermoplasmatales</taxon>
        <taxon>Thermoplasmataceae</taxon>
        <taxon>Thermoplasma</taxon>
    </lineage>
</organism>
<dbReference type="KEGG" id="tac:Ta0029"/>
<dbReference type="NCBIfam" id="NF040570">
    <property type="entry name" value="guided_TnpB"/>
    <property type="match status" value="1"/>
</dbReference>
<comment type="similarity">
    <text evidence="1">In the C-terminal section; belongs to the transposase 35 family.</text>
</comment>
<accession>Q9HM40</accession>
<keyword evidence="4" id="KW-0233">DNA recombination</keyword>
<evidence type="ECO:0000256" key="3">
    <source>
        <dbReference type="ARBA" id="ARBA00023125"/>
    </source>
</evidence>
<dbReference type="eggNOG" id="arCOG00683">
    <property type="taxonomic scope" value="Archaea"/>
</dbReference>
<dbReference type="AlphaFoldDB" id="Q9HM40"/>
<name>Q9HM40_THEAC</name>
<dbReference type="EMBL" id="AL445063">
    <property type="protein sequence ID" value="CAC11178.1"/>
    <property type="molecule type" value="Genomic_DNA"/>
</dbReference>
<dbReference type="GO" id="GO:0032196">
    <property type="term" value="P:transposition"/>
    <property type="evidence" value="ECO:0007669"/>
    <property type="project" value="UniProtKB-KW"/>
</dbReference>